<dbReference type="Pfam" id="PF17919">
    <property type="entry name" value="RT_RNaseH_2"/>
    <property type="match status" value="1"/>
</dbReference>
<dbReference type="EMBL" id="LXQA010007229">
    <property type="protein sequence ID" value="MCH84692.1"/>
    <property type="molecule type" value="Genomic_DNA"/>
</dbReference>
<accession>A0A392MB21</accession>
<reference evidence="2 3" key="1">
    <citation type="journal article" date="2018" name="Front. Plant Sci.">
        <title>Red Clover (Trifolium pratense) and Zigzag Clover (T. medium) - A Picture of Genomic Similarities and Differences.</title>
        <authorList>
            <person name="Dluhosova J."/>
            <person name="Istvanek J."/>
            <person name="Nedelnik J."/>
            <person name="Repkova J."/>
        </authorList>
    </citation>
    <scope>NUCLEOTIDE SEQUENCE [LARGE SCALE GENOMIC DNA]</scope>
    <source>
        <strain evidence="3">cv. 10/8</strain>
        <tissue evidence="2">Leaf</tissue>
    </source>
</reference>
<dbReference type="AlphaFoldDB" id="A0A392MB21"/>
<dbReference type="InterPro" id="IPR051320">
    <property type="entry name" value="Viral_Replic_Matur_Polypro"/>
</dbReference>
<dbReference type="Proteomes" id="UP000265520">
    <property type="component" value="Unassembled WGS sequence"/>
</dbReference>
<proteinExistence type="predicted"/>
<gene>
    <name evidence="2" type="ORF">A2U01_0005527</name>
</gene>
<dbReference type="InterPro" id="IPR041577">
    <property type="entry name" value="RT_RNaseH_2"/>
</dbReference>
<evidence type="ECO:0000259" key="1">
    <source>
        <dbReference type="Pfam" id="PF17919"/>
    </source>
</evidence>
<evidence type="ECO:0000313" key="2">
    <source>
        <dbReference type="EMBL" id="MCH84692.1"/>
    </source>
</evidence>
<comment type="caution">
    <text evidence="2">The sequence shown here is derived from an EMBL/GenBank/DDBJ whole genome shotgun (WGS) entry which is preliminary data.</text>
</comment>
<dbReference type="SUPFAM" id="SSF56672">
    <property type="entry name" value="DNA/RNA polymerases"/>
    <property type="match status" value="1"/>
</dbReference>
<dbReference type="InterPro" id="IPR043502">
    <property type="entry name" value="DNA/RNA_pol_sf"/>
</dbReference>
<dbReference type="PANTHER" id="PTHR33064:SF37">
    <property type="entry name" value="RIBONUCLEASE H"/>
    <property type="match status" value="1"/>
</dbReference>
<dbReference type="PANTHER" id="PTHR33064">
    <property type="entry name" value="POL PROTEIN"/>
    <property type="match status" value="1"/>
</dbReference>
<protein>
    <submittedName>
        <fullName evidence="2">Retrovirus-related Pol polyprotein from transposon TNT 1-94</fullName>
    </submittedName>
</protein>
<keyword evidence="3" id="KW-1185">Reference proteome</keyword>
<organism evidence="2 3">
    <name type="scientific">Trifolium medium</name>
    <dbReference type="NCBI Taxonomy" id="97028"/>
    <lineage>
        <taxon>Eukaryota</taxon>
        <taxon>Viridiplantae</taxon>
        <taxon>Streptophyta</taxon>
        <taxon>Embryophyta</taxon>
        <taxon>Tracheophyta</taxon>
        <taxon>Spermatophyta</taxon>
        <taxon>Magnoliopsida</taxon>
        <taxon>eudicotyledons</taxon>
        <taxon>Gunneridae</taxon>
        <taxon>Pentapetalae</taxon>
        <taxon>rosids</taxon>
        <taxon>fabids</taxon>
        <taxon>Fabales</taxon>
        <taxon>Fabaceae</taxon>
        <taxon>Papilionoideae</taxon>
        <taxon>50 kb inversion clade</taxon>
        <taxon>NPAAA clade</taxon>
        <taxon>Hologalegina</taxon>
        <taxon>IRL clade</taxon>
        <taxon>Trifolieae</taxon>
        <taxon>Trifolium</taxon>
    </lineage>
</organism>
<feature type="domain" description="Reverse transcriptase/retrotransposon-derived protein RNase H-like" evidence="1">
    <location>
        <begin position="5"/>
        <end position="64"/>
    </location>
</feature>
<sequence>MRRYKGFDLLKQKMMSVPVLALPNFDQELIIESDASGLGIGAILVQQGRPVAYFGRALGEKNSQIHLREGINGGCISHSTLASLSSFRKKIQCARITKV</sequence>
<name>A0A392MB21_9FABA</name>
<evidence type="ECO:0000313" key="3">
    <source>
        <dbReference type="Proteomes" id="UP000265520"/>
    </source>
</evidence>